<keyword evidence="5" id="KW-0862">Zinc</keyword>
<evidence type="ECO:0000256" key="9">
    <source>
        <dbReference type="ARBA" id="ARBA00023242"/>
    </source>
</evidence>
<protein>
    <recommendedName>
        <fullName evidence="15">Fungal-specific transcription factor domain-containing protein</fullName>
    </recommendedName>
</protein>
<feature type="domain" description="C2H2-type" evidence="12">
    <location>
        <begin position="34"/>
        <end position="66"/>
    </location>
</feature>
<dbReference type="PROSITE" id="PS00028">
    <property type="entry name" value="ZINC_FINGER_C2H2_1"/>
    <property type="match status" value="1"/>
</dbReference>
<keyword evidence="2" id="KW-0479">Metal-binding</keyword>
<dbReference type="InterPro" id="IPR036864">
    <property type="entry name" value="Zn2-C6_fun-type_DNA-bd_sf"/>
</dbReference>
<accession>A0ABR4JH28</accession>
<evidence type="ECO:0000259" key="12">
    <source>
        <dbReference type="PROSITE" id="PS50157"/>
    </source>
</evidence>
<dbReference type="Gene3D" id="3.30.160.60">
    <property type="entry name" value="Classic Zinc Finger"/>
    <property type="match status" value="2"/>
</dbReference>
<evidence type="ECO:0000256" key="6">
    <source>
        <dbReference type="ARBA" id="ARBA00023015"/>
    </source>
</evidence>
<dbReference type="SUPFAM" id="SSF57667">
    <property type="entry name" value="beta-beta-alpha zinc fingers"/>
    <property type="match status" value="1"/>
</dbReference>
<evidence type="ECO:0000256" key="2">
    <source>
        <dbReference type="ARBA" id="ARBA00022723"/>
    </source>
</evidence>
<comment type="subcellular location">
    <subcellularLocation>
        <location evidence="1">Nucleus</location>
    </subcellularLocation>
</comment>
<dbReference type="Pfam" id="PF00172">
    <property type="entry name" value="Zn_clus"/>
    <property type="match status" value="1"/>
</dbReference>
<evidence type="ECO:0000256" key="5">
    <source>
        <dbReference type="ARBA" id="ARBA00022833"/>
    </source>
</evidence>
<dbReference type="InterPro" id="IPR013087">
    <property type="entry name" value="Znf_C2H2_type"/>
</dbReference>
<comment type="caution">
    <text evidence="13">The sequence shown here is derived from an EMBL/GenBank/DDBJ whole genome shotgun (WGS) entry which is preliminary data.</text>
</comment>
<evidence type="ECO:0000256" key="3">
    <source>
        <dbReference type="ARBA" id="ARBA00022737"/>
    </source>
</evidence>
<evidence type="ECO:0000256" key="4">
    <source>
        <dbReference type="ARBA" id="ARBA00022771"/>
    </source>
</evidence>
<keyword evidence="7" id="KW-0238">DNA-binding</keyword>
<dbReference type="PANTHER" id="PTHR40626:SF3">
    <property type="entry name" value="TRANSCRIPTION FACTOR WITH C2H2 AND ZN(2)-CYS(6) DNA BINDING DOMAIN (EUROFUNG)-RELATED"/>
    <property type="match status" value="1"/>
</dbReference>
<feature type="domain" description="Zn(2)-C6 fungal-type" evidence="11">
    <location>
        <begin position="80"/>
        <end position="109"/>
    </location>
</feature>
<evidence type="ECO:0000313" key="13">
    <source>
        <dbReference type="EMBL" id="KAL2839346.1"/>
    </source>
</evidence>
<name>A0ABR4JH28_9EURO</name>
<keyword evidence="9" id="KW-0539">Nucleus</keyword>
<dbReference type="InterPro" id="IPR007219">
    <property type="entry name" value="XnlR_reg_dom"/>
</dbReference>
<sequence>MSDSHHLCPQCHASFRRLEHLERHLLCHRGDRPFCCTFCTQSFKRSDVLQRHWRTCKPRIDTGAEIPQLLVAPRPKRRRACDRCVRLKKGCTQSSPCEACHTRNYECTYRYADRTKDGAHIVLNSTSAFTTGSEAYSAPSDTLSPLMDSDYAFNFRFSPAPLDPTTGLEIPTSSRFIFGKFRFLDRFTSVTGFVSSFECMREYEVRELATVVTEMVLTDKHEDIPISLDFLPLSLPHTEPIGPYRGADSSESSSREWLSDPLAAVTNKLVCGLKEVATKPSPGSSINLTWSSFIENVCIEFFSPPNVRRYLVYFWSFWYPNCPIIHKPSFDVYNTPYTLLLSMALIGSSFAPEEGTSRNARLWFDCAEELIFADEHFRRAVSTGDRTTGDFHIRRDAVKALQAAYLMCLLQNWEGDANSKRRIRRVRFSMVTSIARELGFAPGSHHQSASENESWESFVAKEELNRTLAYIFLLDTAFVIFNNTPPKVSVAELNFGPVCPEQCFQAATASDCFKQLAENDKVIPIATCSIAALVYRICQGELTAPEREYLARLGKLNLFMIVSAFHTLLFHGRNTLAPQAAIIPIQQGLNNWKLLWAEHERQNEFEPPDIGLPSPVECWKRTGFMEYAPEYWTLAQAMILSVQQAQTISDPQSSSSLGLLLTRFDENDMNQLHRFIKWVSNAGLLRV</sequence>
<feature type="domain" description="C2H2-type" evidence="12">
    <location>
        <begin position="6"/>
        <end position="33"/>
    </location>
</feature>
<dbReference type="CDD" id="cd12148">
    <property type="entry name" value="fungal_TF_MHR"/>
    <property type="match status" value="1"/>
</dbReference>
<keyword evidence="3" id="KW-0677">Repeat</keyword>
<dbReference type="Pfam" id="PF04082">
    <property type="entry name" value="Fungal_trans"/>
    <property type="match status" value="1"/>
</dbReference>
<organism evidence="13 14">
    <name type="scientific">Aspergillus pseudoustus</name>
    <dbReference type="NCBI Taxonomy" id="1810923"/>
    <lineage>
        <taxon>Eukaryota</taxon>
        <taxon>Fungi</taxon>
        <taxon>Dikarya</taxon>
        <taxon>Ascomycota</taxon>
        <taxon>Pezizomycotina</taxon>
        <taxon>Eurotiomycetes</taxon>
        <taxon>Eurotiomycetidae</taxon>
        <taxon>Eurotiales</taxon>
        <taxon>Aspergillaceae</taxon>
        <taxon>Aspergillus</taxon>
        <taxon>Aspergillus subgen. Nidulantes</taxon>
    </lineage>
</organism>
<evidence type="ECO:0000256" key="10">
    <source>
        <dbReference type="PROSITE-ProRule" id="PRU00042"/>
    </source>
</evidence>
<dbReference type="PROSITE" id="PS50048">
    <property type="entry name" value="ZN2_CY6_FUNGAL_2"/>
    <property type="match status" value="1"/>
</dbReference>
<keyword evidence="8" id="KW-0804">Transcription</keyword>
<dbReference type="InterPro" id="IPR036236">
    <property type="entry name" value="Znf_C2H2_sf"/>
</dbReference>
<evidence type="ECO:0000256" key="8">
    <source>
        <dbReference type="ARBA" id="ARBA00023163"/>
    </source>
</evidence>
<dbReference type="SMART" id="SM00066">
    <property type="entry name" value="GAL4"/>
    <property type="match status" value="1"/>
</dbReference>
<keyword evidence="6" id="KW-0805">Transcription regulation</keyword>
<keyword evidence="4 10" id="KW-0863">Zinc-finger</keyword>
<dbReference type="Proteomes" id="UP001610446">
    <property type="component" value="Unassembled WGS sequence"/>
</dbReference>
<evidence type="ECO:0000313" key="14">
    <source>
        <dbReference type="Proteomes" id="UP001610446"/>
    </source>
</evidence>
<dbReference type="PANTHER" id="PTHR40626">
    <property type="entry name" value="MIP31509P"/>
    <property type="match status" value="1"/>
</dbReference>
<reference evidence="13 14" key="1">
    <citation type="submission" date="2024-07" db="EMBL/GenBank/DDBJ databases">
        <title>Section-level genome sequencing and comparative genomics of Aspergillus sections Usti and Cavernicolus.</title>
        <authorList>
            <consortium name="Lawrence Berkeley National Laboratory"/>
            <person name="Nybo J.L."/>
            <person name="Vesth T.C."/>
            <person name="Theobald S."/>
            <person name="Frisvad J.C."/>
            <person name="Larsen T.O."/>
            <person name="Kjaerboelling I."/>
            <person name="Rothschild-Mancinelli K."/>
            <person name="Lyhne E.K."/>
            <person name="Kogle M.E."/>
            <person name="Barry K."/>
            <person name="Clum A."/>
            <person name="Na H."/>
            <person name="Ledsgaard L."/>
            <person name="Lin J."/>
            <person name="Lipzen A."/>
            <person name="Kuo A."/>
            <person name="Riley R."/>
            <person name="Mondo S."/>
            <person name="Labutti K."/>
            <person name="Haridas S."/>
            <person name="Pangalinan J."/>
            <person name="Salamov A.A."/>
            <person name="Simmons B.A."/>
            <person name="Magnuson J.K."/>
            <person name="Chen J."/>
            <person name="Drula E."/>
            <person name="Henrissat B."/>
            <person name="Wiebenga A."/>
            <person name="Lubbers R.J."/>
            <person name="Gomes A.C."/>
            <person name="Makela M.R."/>
            <person name="Stajich J."/>
            <person name="Grigoriev I.V."/>
            <person name="Mortensen U.H."/>
            <person name="De Vries R.P."/>
            <person name="Baker S.E."/>
            <person name="Andersen M.R."/>
        </authorList>
    </citation>
    <scope>NUCLEOTIDE SEQUENCE [LARGE SCALE GENOMIC DNA]</scope>
    <source>
        <strain evidence="13 14">CBS 123904</strain>
    </source>
</reference>
<evidence type="ECO:0000256" key="7">
    <source>
        <dbReference type="ARBA" id="ARBA00023125"/>
    </source>
</evidence>
<evidence type="ECO:0000259" key="11">
    <source>
        <dbReference type="PROSITE" id="PS50048"/>
    </source>
</evidence>
<proteinExistence type="predicted"/>
<dbReference type="Gene3D" id="4.10.240.10">
    <property type="entry name" value="Zn(2)-C6 fungal-type DNA-binding domain"/>
    <property type="match status" value="1"/>
</dbReference>
<dbReference type="CDD" id="cd00067">
    <property type="entry name" value="GAL4"/>
    <property type="match status" value="1"/>
</dbReference>
<evidence type="ECO:0008006" key="15">
    <source>
        <dbReference type="Google" id="ProtNLM"/>
    </source>
</evidence>
<dbReference type="InterPro" id="IPR051059">
    <property type="entry name" value="VerF-like"/>
</dbReference>
<evidence type="ECO:0000256" key="1">
    <source>
        <dbReference type="ARBA" id="ARBA00004123"/>
    </source>
</evidence>
<dbReference type="SMART" id="SM00355">
    <property type="entry name" value="ZnF_C2H2"/>
    <property type="match status" value="2"/>
</dbReference>
<dbReference type="SUPFAM" id="SSF57701">
    <property type="entry name" value="Zn2/Cys6 DNA-binding domain"/>
    <property type="match status" value="1"/>
</dbReference>
<dbReference type="EMBL" id="JBFXLU010000134">
    <property type="protein sequence ID" value="KAL2839346.1"/>
    <property type="molecule type" value="Genomic_DNA"/>
</dbReference>
<dbReference type="PROSITE" id="PS50157">
    <property type="entry name" value="ZINC_FINGER_C2H2_2"/>
    <property type="match status" value="2"/>
</dbReference>
<gene>
    <name evidence="13" type="ORF">BJY01DRAFT_237136</name>
</gene>
<dbReference type="InterPro" id="IPR001138">
    <property type="entry name" value="Zn2Cys6_DnaBD"/>
</dbReference>
<keyword evidence="14" id="KW-1185">Reference proteome</keyword>